<evidence type="ECO:0000256" key="3">
    <source>
        <dbReference type="ARBA" id="ARBA00022448"/>
    </source>
</evidence>
<dbReference type="Pfam" id="PF01497">
    <property type="entry name" value="Peripla_BP_2"/>
    <property type="match status" value="1"/>
</dbReference>
<dbReference type="InterPro" id="IPR002491">
    <property type="entry name" value="ABC_transptr_periplasmic_BD"/>
</dbReference>
<sequence length="300" mass="31650">MRAMRFWQLFLVVGLFAGAAVAAEINTARGPVDIPDQPQRVAVFDLAALDTLDRLGIKPAGVPKNLYLPQLEHLKANAEPVGDIFEPDLEALSSLAPDLIVLGGRSSPKLASTSRVATSIDMTMEGDDLVDQAKLRLADYGKIFGKEAEAKAIATELDGEIQVTRAAVAGKGNALIIMTNGPKVTAYGAGSRFGWVHATLSLPPAVNAMEAATHGEAVSFEFIHKANPDWLFVVDRAAAIGSGEQGARATLDNGLVAATTAWRKGQVVYLPSADFYIAAGGIQATQRVLATIREAFSAAQ</sequence>
<dbReference type="Gene3D" id="3.40.50.1980">
    <property type="entry name" value="Nitrogenase molybdenum iron protein domain"/>
    <property type="match status" value="2"/>
</dbReference>
<dbReference type="Proteomes" id="UP000035017">
    <property type="component" value="Unassembled WGS sequence"/>
</dbReference>
<keyword evidence="4" id="KW-0406">Ion transport</keyword>
<dbReference type="GO" id="GO:0030288">
    <property type="term" value="C:outer membrane-bounded periplasmic space"/>
    <property type="evidence" value="ECO:0007669"/>
    <property type="project" value="TreeGrafter"/>
</dbReference>
<dbReference type="InterPro" id="IPR051313">
    <property type="entry name" value="Bact_iron-sidero_bind"/>
</dbReference>
<keyword evidence="4" id="KW-0410">Iron transport</keyword>
<evidence type="ECO:0000256" key="2">
    <source>
        <dbReference type="ARBA" id="ARBA00008814"/>
    </source>
</evidence>
<feature type="domain" description="Fe/B12 periplasmic-binding" evidence="7">
    <location>
        <begin position="40"/>
        <end position="300"/>
    </location>
</feature>
<dbReference type="EMBL" id="JXQV01000006">
    <property type="protein sequence ID" value="KIQ03648.1"/>
    <property type="molecule type" value="Genomic_DNA"/>
</dbReference>
<dbReference type="GO" id="GO:1901678">
    <property type="term" value="P:iron coordination entity transport"/>
    <property type="evidence" value="ECO:0007669"/>
    <property type="project" value="UniProtKB-ARBA"/>
</dbReference>
<comment type="similarity">
    <text evidence="2">Belongs to the bacterial solute-binding protein 8 family.</text>
</comment>
<evidence type="ECO:0000259" key="7">
    <source>
        <dbReference type="PROSITE" id="PS50983"/>
    </source>
</evidence>
<dbReference type="CDD" id="cd01140">
    <property type="entry name" value="FatB"/>
    <property type="match status" value="1"/>
</dbReference>
<evidence type="ECO:0000256" key="4">
    <source>
        <dbReference type="ARBA" id="ARBA00022496"/>
    </source>
</evidence>
<dbReference type="InterPro" id="IPR033870">
    <property type="entry name" value="FatB"/>
</dbReference>
<keyword evidence="4" id="KW-0408">Iron</keyword>
<evidence type="ECO:0000256" key="1">
    <source>
        <dbReference type="ARBA" id="ARBA00004196"/>
    </source>
</evidence>
<keyword evidence="3" id="KW-0813">Transport</keyword>
<evidence type="ECO:0000313" key="9">
    <source>
        <dbReference type="Proteomes" id="UP000035017"/>
    </source>
</evidence>
<evidence type="ECO:0000256" key="6">
    <source>
        <dbReference type="SAM" id="SignalP"/>
    </source>
</evidence>
<evidence type="ECO:0000313" key="8">
    <source>
        <dbReference type="EMBL" id="KIQ03648.1"/>
    </source>
</evidence>
<evidence type="ECO:0000256" key="5">
    <source>
        <dbReference type="ARBA" id="ARBA00022729"/>
    </source>
</evidence>
<dbReference type="SUPFAM" id="SSF53807">
    <property type="entry name" value="Helical backbone' metal receptor"/>
    <property type="match status" value="1"/>
</dbReference>
<dbReference type="AlphaFoldDB" id="A0A0D0K593"/>
<protein>
    <submittedName>
        <fullName evidence="8">Iron ABC transporter substrate-binding protein</fullName>
    </submittedName>
</protein>
<feature type="signal peptide" evidence="6">
    <location>
        <begin position="1"/>
        <end position="22"/>
    </location>
</feature>
<comment type="caution">
    <text evidence="8">The sequence shown here is derived from an EMBL/GenBank/DDBJ whole genome shotgun (WGS) entry which is preliminary data.</text>
</comment>
<dbReference type="PANTHER" id="PTHR30532">
    <property type="entry name" value="IRON III DICITRATE-BINDING PERIPLASMIC PROTEIN"/>
    <property type="match status" value="1"/>
</dbReference>
<organism evidence="8 9">
    <name type="scientific">Agrobacterium tumefaciens</name>
    <dbReference type="NCBI Taxonomy" id="358"/>
    <lineage>
        <taxon>Bacteria</taxon>
        <taxon>Pseudomonadati</taxon>
        <taxon>Pseudomonadota</taxon>
        <taxon>Alphaproteobacteria</taxon>
        <taxon>Hyphomicrobiales</taxon>
        <taxon>Rhizobiaceae</taxon>
        <taxon>Rhizobium/Agrobacterium group</taxon>
        <taxon>Agrobacterium</taxon>
        <taxon>Agrobacterium tumefaciens complex</taxon>
    </lineage>
</organism>
<dbReference type="PANTHER" id="PTHR30532:SF28">
    <property type="entry name" value="PETROBACTIN-BINDING PROTEIN YCLQ"/>
    <property type="match status" value="1"/>
</dbReference>
<feature type="chain" id="PRO_5002225886" evidence="6">
    <location>
        <begin position="23"/>
        <end position="300"/>
    </location>
</feature>
<keyword evidence="5 6" id="KW-0732">Signal</keyword>
<comment type="subcellular location">
    <subcellularLocation>
        <location evidence="1">Cell envelope</location>
    </subcellularLocation>
</comment>
<reference evidence="8 9" key="1">
    <citation type="submission" date="2014-12" db="EMBL/GenBank/DDBJ databases">
        <title>16Stimator: statistical estimation of ribosomal gene copy numbers from draft genome assemblies.</title>
        <authorList>
            <person name="Perisin M.A."/>
            <person name="Vetter M."/>
            <person name="Gilbert J.A."/>
            <person name="Bergelson J."/>
        </authorList>
    </citation>
    <scope>NUCLEOTIDE SEQUENCE [LARGE SCALE GENOMIC DNA]</scope>
    <source>
        <strain evidence="8 9">MEJ076</strain>
    </source>
</reference>
<dbReference type="PROSITE" id="PS50983">
    <property type="entry name" value="FE_B12_PBP"/>
    <property type="match status" value="1"/>
</dbReference>
<proteinExistence type="inferred from homology"/>
<gene>
    <name evidence="8" type="ORF">RU07_06400</name>
</gene>
<accession>A0A0D0K593</accession>
<name>A0A0D0K593_AGRTU</name>